<evidence type="ECO:0000256" key="2">
    <source>
        <dbReference type="ARBA" id="ARBA00023125"/>
    </source>
</evidence>
<dbReference type="GO" id="GO:0046872">
    <property type="term" value="F:metal ion binding"/>
    <property type="evidence" value="ECO:0007669"/>
    <property type="project" value="InterPro"/>
</dbReference>
<organism evidence="6">
    <name type="scientific">Deinococcus sonorensis KR-87</name>
    <dbReference type="NCBI Taxonomy" id="694439"/>
    <lineage>
        <taxon>Bacteria</taxon>
        <taxon>Thermotogati</taxon>
        <taxon>Deinococcota</taxon>
        <taxon>Deinococci</taxon>
        <taxon>Deinococcales</taxon>
        <taxon>Deinococcaceae</taxon>
        <taxon>Deinococcus</taxon>
    </lineage>
</organism>
<dbReference type="PANTHER" id="PTHR30204:SF67">
    <property type="entry name" value="HTH-TYPE TRANSCRIPTIONAL REGULATOR MLRA-RELATED"/>
    <property type="match status" value="1"/>
</dbReference>
<evidence type="ECO:0000256" key="3">
    <source>
        <dbReference type="ARBA" id="ARBA00023163"/>
    </source>
</evidence>
<dbReference type="SMART" id="SM00422">
    <property type="entry name" value="HTH_MERR"/>
    <property type="match status" value="1"/>
</dbReference>
<dbReference type="InterPro" id="IPR003759">
    <property type="entry name" value="Cbl-bd_cap"/>
</dbReference>
<dbReference type="RefSeq" id="WP_350242532.1">
    <property type="nucleotide sequence ID" value="NZ_CP158299.1"/>
</dbReference>
<dbReference type="Pfam" id="PF02310">
    <property type="entry name" value="B12-binding"/>
    <property type="match status" value="1"/>
</dbReference>
<proteinExistence type="predicted"/>
<dbReference type="PROSITE" id="PS51332">
    <property type="entry name" value="B12_BINDING"/>
    <property type="match status" value="1"/>
</dbReference>
<dbReference type="InterPro" id="IPR036724">
    <property type="entry name" value="Cobalamin-bd_sf"/>
</dbReference>
<evidence type="ECO:0000259" key="5">
    <source>
        <dbReference type="PROSITE" id="PS51332"/>
    </source>
</evidence>
<dbReference type="SUPFAM" id="SSF52242">
    <property type="entry name" value="Cobalamin (vitamin B12)-binding domain"/>
    <property type="match status" value="1"/>
</dbReference>
<dbReference type="GO" id="GO:0003677">
    <property type="term" value="F:DNA binding"/>
    <property type="evidence" value="ECO:0007669"/>
    <property type="project" value="UniProtKB-KW"/>
</dbReference>
<dbReference type="Gene3D" id="3.40.50.280">
    <property type="entry name" value="Cobalamin-binding domain"/>
    <property type="match status" value="1"/>
</dbReference>
<dbReference type="PROSITE" id="PS50937">
    <property type="entry name" value="HTH_MERR_2"/>
    <property type="match status" value="1"/>
</dbReference>
<protein>
    <submittedName>
        <fullName evidence="6">B12-binding domain-containing protein</fullName>
    </submittedName>
</protein>
<keyword evidence="1" id="KW-0805">Transcription regulation</keyword>
<dbReference type="Gene3D" id="1.10.1660.10">
    <property type="match status" value="1"/>
</dbReference>
<gene>
    <name evidence="6" type="ORF">ABOD76_13720</name>
</gene>
<reference evidence="6" key="1">
    <citation type="submission" date="2024-06" db="EMBL/GenBank/DDBJ databases">
        <title>Draft Genome Sequence of Deinococcus sonorensis Type Strain KR-87, a Biofilm Producing Representative of the Genus Deinococcus.</title>
        <authorList>
            <person name="Boren L.S."/>
            <person name="Grosso R.A."/>
            <person name="Hugenberg-Cox A.N."/>
            <person name="Hill J.T.E."/>
            <person name="Albert C.M."/>
            <person name="Tuohy J.M."/>
        </authorList>
    </citation>
    <scope>NUCLEOTIDE SEQUENCE</scope>
    <source>
        <strain evidence="6">KR-87</strain>
    </source>
</reference>
<evidence type="ECO:0000259" key="4">
    <source>
        <dbReference type="PROSITE" id="PS50937"/>
    </source>
</evidence>
<dbReference type="AlphaFoldDB" id="A0AAU7U802"/>
<sequence length="302" mass="33036">MTDAATESALYTASEVEARTGVPATTLRQWERRYGLPNPRRNASGYRLYGQHDLDCIQYILQRVDEGVAVGRAAELARDHFAAPLSPHQTLVDDLTRALLHPDHPQAVRLLDHAHSRLSVEEVLMGIIQPALVQIGTRWERGEITIAHEHQASAFLRARIGQLLDMAGSSAFGPVLVAACAPGEFHELGLMVLSLVLRRRGLQVHYLGANTPLADLAMFARQMGARAVLVTLNTEEPLEAFRQQQRDLAGLNMPVFLGGLLMNRRPELAPELGGRYLGPNAVEAAEQLIRALHLPGIQGGTA</sequence>
<keyword evidence="2" id="KW-0238">DNA-binding</keyword>
<dbReference type="SUPFAM" id="SSF46955">
    <property type="entry name" value="Putative DNA-binding domain"/>
    <property type="match status" value="1"/>
</dbReference>
<dbReference type="Pfam" id="PF13411">
    <property type="entry name" value="MerR_1"/>
    <property type="match status" value="1"/>
</dbReference>
<dbReference type="GO" id="GO:0031419">
    <property type="term" value="F:cobalamin binding"/>
    <property type="evidence" value="ECO:0007669"/>
    <property type="project" value="InterPro"/>
</dbReference>
<keyword evidence="3" id="KW-0804">Transcription</keyword>
<dbReference type="InterPro" id="IPR009061">
    <property type="entry name" value="DNA-bd_dom_put_sf"/>
</dbReference>
<dbReference type="Pfam" id="PF02607">
    <property type="entry name" value="B12-binding_2"/>
    <property type="match status" value="1"/>
</dbReference>
<dbReference type="CDD" id="cd01104">
    <property type="entry name" value="HTH_MlrA-CarA"/>
    <property type="match status" value="1"/>
</dbReference>
<evidence type="ECO:0000313" key="6">
    <source>
        <dbReference type="EMBL" id="XBV84495.1"/>
    </source>
</evidence>
<name>A0AAU7U802_9DEIO</name>
<feature type="domain" description="HTH merR-type" evidence="4">
    <location>
        <begin position="10"/>
        <end position="79"/>
    </location>
</feature>
<dbReference type="KEGG" id="dsc:ABOD76_13720"/>
<dbReference type="InterPro" id="IPR006158">
    <property type="entry name" value="Cobalamin-bd"/>
</dbReference>
<dbReference type="GO" id="GO:0003700">
    <property type="term" value="F:DNA-binding transcription factor activity"/>
    <property type="evidence" value="ECO:0007669"/>
    <property type="project" value="InterPro"/>
</dbReference>
<dbReference type="InterPro" id="IPR047057">
    <property type="entry name" value="MerR_fam"/>
</dbReference>
<feature type="domain" description="B12-binding" evidence="5">
    <location>
        <begin position="173"/>
        <end position="299"/>
    </location>
</feature>
<evidence type="ECO:0000256" key="1">
    <source>
        <dbReference type="ARBA" id="ARBA00023015"/>
    </source>
</evidence>
<dbReference type="InterPro" id="IPR000551">
    <property type="entry name" value="MerR-type_HTH_dom"/>
</dbReference>
<dbReference type="PANTHER" id="PTHR30204">
    <property type="entry name" value="REDOX-CYCLING DRUG-SENSING TRANSCRIPTIONAL ACTIVATOR SOXR"/>
    <property type="match status" value="1"/>
</dbReference>
<dbReference type="CDD" id="cd02065">
    <property type="entry name" value="B12-binding_like"/>
    <property type="match status" value="1"/>
</dbReference>
<dbReference type="InterPro" id="IPR036594">
    <property type="entry name" value="Meth_synthase_dom"/>
</dbReference>
<accession>A0AAU7U802</accession>
<dbReference type="EMBL" id="CP158299">
    <property type="protein sequence ID" value="XBV84495.1"/>
    <property type="molecule type" value="Genomic_DNA"/>
</dbReference>
<dbReference type="Gene3D" id="1.10.1240.10">
    <property type="entry name" value="Methionine synthase domain"/>
    <property type="match status" value="1"/>
</dbReference>